<protein>
    <submittedName>
        <fullName evidence="3">Arylamine N-acetyltransferase</fullName>
    </submittedName>
</protein>
<evidence type="ECO:0000313" key="3">
    <source>
        <dbReference type="EMBL" id="XDQ74409.1"/>
    </source>
</evidence>
<organism evidence="3">
    <name type="scientific">Streptomyces sp. R44</name>
    <dbReference type="NCBI Taxonomy" id="3238633"/>
    <lineage>
        <taxon>Bacteria</taxon>
        <taxon>Bacillati</taxon>
        <taxon>Actinomycetota</taxon>
        <taxon>Actinomycetes</taxon>
        <taxon>Kitasatosporales</taxon>
        <taxon>Streptomycetaceae</taxon>
        <taxon>Streptomyces</taxon>
    </lineage>
</organism>
<dbReference type="Pfam" id="PF00797">
    <property type="entry name" value="Acetyltransf_2"/>
    <property type="match status" value="1"/>
</dbReference>
<gene>
    <name evidence="3" type="ORF">AB5J54_29540</name>
</gene>
<dbReference type="AlphaFoldDB" id="A0AB39T4N2"/>
<dbReference type="EMBL" id="CP163444">
    <property type="protein sequence ID" value="XDQ74409.1"/>
    <property type="molecule type" value="Genomic_DNA"/>
</dbReference>
<dbReference type="RefSeq" id="WP_369146940.1">
    <property type="nucleotide sequence ID" value="NZ_CP163444.1"/>
</dbReference>
<accession>A0AB39T4N2</accession>
<dbReference type="Gene3D" id="3.30.2140.10">
    <property type="entry name" value="Arylamine N-acetyltransferase"/>
    <property type="match status" value="1"/>
</dbReference>
<dbReference type="GO" id="GO:0016407">
    <property type="term" value="F:acetyltransferase activity"/>
    <property type="evidence" value="ECO:0007669"/>
    <property type="project" value="InterPro"/>
</dbReference>
<sequence length="290" mass="31543">MPTTEDPALEGESGLWSGDELDLDAYLARIGYDVGREGELAADVGTLTTLHRAHVSAIPFENLDVALGRNVPLDVKSLQGKLVERRRGGYCYEQNSLFAAVLERIGFQVAGRGARNRSRGAALPPVTHALLVVTVEGEQWLADVGFGWQGPLEPVPLRDGARVEQSGWTFGIGVEDEGIHVLRSLRPEGWTDLYAFSPQTLYPGDFTVMNHYSSSHPQSRFLGQVVAQRPGADVRRALVRERLSTMRTDGTAGERTVGVAELAATLEAEFGIELDDEERAGLERVHAAGL</sequence>
<comment type="similarity">
    <text evidence="1 2">Belongs to the arylamine N-acetyltransferase family.</text>
</comment>
<evidence type="ECO:0000256" key="2">
    <source>
        <dbReference type="RuleBase" id="RU003452"/>
    </source>
</evidence>
<dbReference type="PRINTS" id="PR01543">
    <property type="entry name" value="ANATRNSFRASE"/>
</dbReference>
<dbReference type="PANTHER" id="PTHR11786:SF0">
    <property type="entry name" value="ARYLAMINE N-ACETYLTRANSFERASE 4-RELATED"/>
    <property type="match status" value="1"/>
</dbReference>
<reference evidence="3" key="1">
    <citation type="submission" date="2024-07" db="EMBL/GenBank/DDBJ databases">
        <authorList>
            <person name="Yu S.T."/>
        </authorList>
    </citation>
    <scope>NUCLEOTIDE SEQUENCE</scope>
    <source>
        <strain evidence="3">R44</strain>
    </source>
</reference>
<dbReference type="InterPro" id="IPR038765">
    <property type="entry name" value="Papain-like_cys_pep_sf"/>
</dbReference>
<dbReference type="SUPFAM" id="SSF54001">
    <property type="entry name" value="Cysteine proteinases"/>
    <property type="match status" value="1"/>
</dbReference>
<name>A0AB39T4N2_9ACTN</name>
<proteinExistence type="inferred from homology"/>
<evidence type="ECO:0000256" key="1">
    <source>
        <dbReference type="ARBA" id="ARBA00006547"/>
    </source>
</evidence>
<dbReference type="PANTHER" id="PTHR11786">
    <property type="entry name" value="N-HYDROXYARYLAMINE O-ACETYLTRANSFERASE"/>
    <property type="match status" value="1"/>
</dbReference>
<dbReference type="InterPro" id="IPR001447">
    <property type="entry name" value="Arylamine_N-AcTrfase"/>
</dbReference>
<dbReference type="Gene3D" id="2.40.128.150">
    <property type="entry name" value="Cysteine proteinases"/>
    <property type="match status" value="1"/>
</dbReference>